<accession>A0A1W0E755</accession>
<protein>
    <submittedName>
        <fullName evidence="5">Tfa1</fullName>
    </submittedName>
</protein>
<name>A0A1W0E755_9MICR</name>
<feature type="domain" description="HTH TFE/IIEalpha-type" evidence="4">
    <location>
        <begin position="7"/>
        <end position="97"/>
    </location>
</feature>
<gene>
    <name evidence="5" type="primary">tfa1</name>
    <name evidence="5" type="ORF">EHP00_335</name>
</gene>
<dbReference type="InterPro" id="IPR024550">
    <property type="entry name" value="TFIIEa/SarR/Rpc3_HTH_dom"/>
</dbReference>
<comment type="caution">
    <text evidence="5">The sequence shown here is derived from an EMBL/GenBank/DDBJ whole genome shotgun (WGS) entry which is preliminary data.</text>
</comment>
<evidence type="ECO:0000313" key="5">
    <source>
        <dbReference type="EMBL" id="OQS55071.1"/>
    </source>
</evidence>
<evidence type="ECO:0000313" key="6">
    <source>
        <dbReference type="Proteomes" id="UP000192758"/>
    </source>
</evidence>
<evidence type="ECO:0000256" key="2">
    <source>
        <dbReference type="ARBA" id="ARBA00023015"/>
    </source>
</evidence>
<evidence type="ECO:0000256" key="3">
    <source>
        <dbReference type="ARBA" id="ARBA00023163"/>
    </source>
</evidence>
<dbReference type="STRING" id="646526.A0A1W0E755"/>
<dbReference type="InterPro" id="IPR013083">
    <property type="entry name" value="Znf_RING/FYVE/PHD"/>
</dbReference>
<reference evidence="5 6" key="1">
    <citation type="journal article" date="2017" name="Environ. Microbiol.">
        <title>Decay of the glycolytic pathway and adaptation to intranuclear parasitism within Enterocytozoonidae microsporidia.</title>
        <authorList>
            <person name="Wiredu Boakye D."/>
            <person name="Jaroenlak P."/>
            <person name="Prachumwat A."/>
            <person name="Williams T.A."/>
            <person name="Bateman K.S."/>
            <person name="Itsathitphaisarn O."/>
            <person name="Sritunyalucksana K."/>
            <person name="Paszkiewicz K.H."/>
            <person name="Moore K.A."/>
            <person name="Stentiford G.D."/>
            <person name="Williams B.A."/>
        </authorList>
    </citation>
    <scope>NUCLEOTIDE SEQUENCE [LARGE SCALE GENOMIC DNA]</scope>
    <source>
        <strain evidence="5 6">TH1</strain>
    </source>
</reference>
<evidence type="ECO:0000259" key="4">
    <source>
        <dbReference type="PROSITE" id="PS51344"/>
    </source>
</evidence>
<dbReference type="SMART" id="SM00531">
    <property type="entry name" value="TFIIE"/>
    <property type="match status" value="1"/>
</dbReference>
<proteinExistence type="inferred from homology"/>
<dbReference type="AlphaFoldDB" id="A0A1W0E755"/>
<keyword evidence="6" id="KW-1185">Reference proteome</keyword>
<evidence type="ECO:0000256" key="1">
    <source>
        <dbReference type="ARBA" id="ARBA00008947"/>
    </source>
</evidence>
<dbReference type="VEuPathDB" id="MicrosporidiaDB:EHP00_335"/>
<dbReference type="OrthoDB" id="361102at2759"/>
<dbReference type="Pfam" id="PF02002">
    <property type="entry name" value="TFIIE_alpha"/>
    <property type="match status" value="1"/>
</dbReference>
<dbReference type="GO" id="GO:0006367">
    <property type="term" value="P:transcription initiation at RNA polymerase II promoter"/>
    <property type="evidence" value="ECO:0007669"/>
    <property type="project" value="InterPro"/>
</dbReference>
<dbReference type="PANTHER" id="PTHR13097:SF7">
    <property type="entry name" value="GENERAL TRANSCRIPTION FACTOR IIE SUBUNIT 1"/>
    <property type="match status" value="1"/>
</dbReference>
<dbReference type="PROSITE" id="PS51344">
    <property type="entry name" value="HTH_TFE_IIE"/>
    <property type="match status" value="1"/>
</dbReference>
<sequence>MDYEKPMRDLVKYVMYIFYEPQHIVFMNVLLENIVLTEEQACMKMKLLSREFNKITMRLKDDKLIKVEQKIKSKEEGKDTLQNVYFINFAEVRNVIKYKVSRMLETIENDSDKKDDVFMCVKCNKTYTLLEAQKTMQNYVFHCAICDSELVENTKEETLKWVSNKTFIEKMSHLIALLKKVDQLEIPHLDYFQLIEKKEVKQEKNKIEKGPYDVRNNLKSDTAFDKFIEKYDEDFINKEHKETGDTVIKHNKEEPRILLNGVYKTLDQLTECDIEKMTEEEYIEYYNLFEQQNK</sequence>
<keyword evidence="3" id="KW-0804">Transcription</keyword>
<dbReference type="GO" id="GO:0005673">
    <property type="term" value="C:transcription factor TFIIE complex"/>
    <property type="evidence" value="ECO:0007669"/>
    <property type="project" value="TreeGrafter"/>
</dbReference>
<dbReference type="InterPro" id="IPR002853">
    <property type="entry name" value="TFIIE_asu"/>
</dbReference>
<dbReference type="Proteomes" id="UP000192758">
    <property type="component" value="Unassembled WGS sequence"/>
</dbReference>
<keyword evidence="2" id="KW-0805">Transcription regulation</keyword>
<organism evidence="5 6">
    <name type="scientific">Ecytonucleospora hepatopenaei</name>
    <dbReference type="NCBI Taxonomy" id="646526"/>
    <lineage>
        <taxon>Eukaryota</taxon>
        <taxon>Fungi</taxon>
        <taxon>Fungi incertae sedis</taxon>
        <taxon>Microsporidia</taxon>
        <taxon>Enterocytozoonidae</taxon>
        <taxon>Ecytonucleospora</taxon>
    </lineage>
</organism>
<dbReference type="Gene3D" id="3.30.40.10">
    <property type="entry name" value="Zinc/RING finger domain, C3HC4 (zinc finger)"/>
    <property type="match status" value="1"/>
</dbReference>
<dbReference type="InterPro" id="IPR039997">
    <property type="entry name" value="TFE"/>
</dbReference>
<comment type="similarity">
    <text evidence="1">Belongs to the TFIIE alpha subunit family.</text>
</comment>
<dbReference type="PANTHER" id="PTHR13097">
    <property type="entry name" value="TRANSCRIPTION INITIATION FACTOR IIE, ALPHA SUBUNIT"/>
    <property type="match status" value="1"/>
</dbReference>
<dbReference type="SUPFAM" id="SSF57783">
    <property type="entry name" value="Zinc beta-ribbon"/>
    <property type="match status" value="1"/>
</dbReference>
<dbReference type="EMBL" id="MNPJ01000014">
    <property type="protein sequence ID" value="OQS55071.1"/>
    <property type="molecule type" value="Genomic_DNA"/>
</dbReference>
<dbReference type="InterPro" id="IPR017919">
    <property type="entry name" value="TFIIE/TFIIEa_HTH"/>
</dbReference>